<dbReference type="InterPro" id="IPR016181">
    <property type="entry name" value="Acyl_CoA_acyltransferase"/>
</dbReference>
<accession>A0A1C7EA19</accession>
<dbReference type="InterPro" id="IPR051531">
    <property type="entry name" value="N-acetyltransferase"/>
</dbReference>
<evidence type="ECO:0000313" key="3">
    <source>
        <dbReference type="Proteomes" id="UP000092650"/>
    </source>
</evidence>
<evidence type="ECO:0000313" key="2">
    <source>
        <dbReference type="EMBL" id="ANU20720.1"/>
    </source>
</evidence>
<dbReference type="STRING" id="1038856.BBI15_11105"/>
<protein>
    <submittedName>
        <fullName evidence="2">GNAT family N-acetyltransferase</fullName>
    </submittedName>
</protein>
<organism evidence="2 3">
    <name type="scientific">Planococcus plakortidis</name>
    <dbReference type="NCBI Taxonomy" id="1038856"/>
    <lineage>
        <taxon>Bacteria</taxon>
        <taxon>Bacillati</taxon>
        <taxon>Bacillota</taxon>
        <taxon>Bacilli</taxon>
        <taxon>Bacillales</taxon>
        <taxon>Caryophanaceae</taxon>
        <taxon>Planococcus</taxon>
    </lineage>
</organism>
<name>A0A1C7EA19_9BACL</name>
<dbReference type="OrthoDB" id="9798081at2"/>
<dbReference type="InterPro" id="IPR000182">
    <property type="entry name" value="GNAT_dom"/>
</dbReference>
<dbReference type="GO" id="GO:0016747">
    <property type="term" value="F:acyltransferase activity, transferring groups other than amino-acyl groups"/>
    <property type="evidence" value="ECO:0007669"/>
    <property type="project" value="InterPro"/>
</dbReference>
<gene>
    <name evidence="2" type="ORF">BBI15_11105</name>
</gene>
<keyword evidence="3" id="KW-1185">Reference proteome</keyword>
<sequence>MELESGRLWLRRYRDEDFEFLYSLLKQPEVMRHIGDGKVKNRQQALEFLYWIYRMYREHPEYGLFLLVRKADGKRIGHAGLVPQTVGGQTALEVGYWLAPEFWGFGYASEAARLLCRQGFTKHSQSALISLIQPQNRASQKVAEALGMECGKPVLHNGQYVLVYRVQKERWHAISHT</sequence>
<dbReference type="EMBL" id="CP016539">
    <property type="protein sequence ID" value="ANU20720.1"/>
    <property type="molecule type" value="Genomic_DNA"/>
</dbReference>
<dbReference type="Gene3D" id="3.40.630.30">
    <property type="match status" value="1"/>
</dbReference>
<dbReference type="Proteomes" id="UP000092650">
    <property type="component" value="Chromosome"/>
</dbReference>
<dbReference type="KEGG" id="ppla:BBI15_11105"/>
<dbReference type="SUPFAM" id="SSF55729">
    <property type="entry name" value="Acyl-CoA N-acyltransferases (Nat)"/>
    <property type="match status" value="1"/>
</dbReference>
<dbReference type="Pfam" id="PF13302">
    <property type="entry name" value="Acetyltransf_3"/>
    <property type="match status" value="1"/>
</dbReference>
<dbReference type="PANTHER" id="PTHR43792">
    <property type="entry name" value="GNAT FAMILY, PUTATIVE (AFU_ORTHOLOGUE AFUA_3G00765)-RELATED-RELATED"/>
    <property type="match status" value="1"/>
</dbReference>
<dbReference type="RefSeq" id="WP_068870990.1">
    <property type="nucleotide sequence ID" value="NZ_CP016539.2"/>
</dbReference>
<dbReference type="PROSITE" id="PS51186">
    <property type="entry name" value="GNAT"/>
    <property type="match status" value="1"/>
</dbReference>
<evidence type="ECO:0000259" key="1">
    <source>
        <dbReference type="PROSITE" id="PS51186"/>
    </source>
</evidence>
<feature type="domain" description="N-acetyltransferase" evidence="1">
    <location>
        <begin position="8"/>
        <end position="167"/>
    </location>
</feature>
<dbReference type="AlphaFoldDB" id="A0A1C7EA19"/>
<reference evidence="2" key="1">
    <citation type="submission" date="2016-10" db="EMBL/GenBank/DDBJ databases">
        <authorList>
            <person name="See-Too W.S."/>
        </authorList>
    </citation>
    <scope>NUCLEOTIDE SEQUENCE [LARGE SCALE GENOMIC DNA]</scope>
    <source>
        <strain evidence="2">DSM 23997</strain>
    </source>
</reference>
<dbReference type="PANTHER" id="PTHR43792:SF1">
    <property type="entry name" value="N-ACETYLTRANSFERASE DOMAIN-CONTAINING PROTEIN"/>
    <property type="match status" value="1"/>
</dbReference>
<proteinExistence type="predicted"/>